<proteinExistence type="inferred from homology"/>
<dbReference type="PANTHER" id="PTHR30548:SF1">
    <property type="entry name" value="DEHYDRATASE SUBUNIT MJ0007-RELATED"/>
    <property type="match status" value="1"/>
</dbReference>
<organism evidence="2 3">
    <name type="scientific">Methanococcus voltae (strain ATCC BAA-1334 / A3)</name>
    <dbReference type="NCBI Taxonomy" id="456320"/>
    <lineage>
        <taxon>Archaea</taxon>
        <taxon>Methanobacteriati</taxon>
        <taxon>Methanobacteriota</taxon>
        <taxon>Methanomada group</taxon>
        <taxon>Methanococci</taxon>
        <taxon>Methanococcales</taxon>
        <taxon>Methanococcaceae</taxon>
        <taxon>Methanococcus</taxon>
    </lineage>
</organism>
<dbReference type="Gene3D" id="1.20.1270.370">
    <property type="match status" value="1"/>
</dbReference>
<dbReference type="InterPro" id="IPR010327">
    <property type="entry name" value="FldB/FldC_alpha/beta"/>
</dbReference>
<evidence type="ECO:0000256" key="1">
    <source>
        <dbReference type="ARBA" id="ARBA00005806"/>
    </source>
</evidence>
<dbReference type="STRING" id="456320.Mvol_1679"/>
<dbReference type="KEGG" id="mvo:Mvol_1679"/>
<dbReference type="InterPro" id="IPR047678">
    <property type="entry name" value="YjiM-like"/>
</dbReference>
<dbReference type="EMBL" id="CP002057">
    <property type="protein sequence ID" value="ADI37334.1"/>
    <property type="molecule type" value="Genomic_DNA"/>
</dbReference>
<dbReference type="Proteomes" id="UP000007722">
    <property type="component" value="Chromosome"/>
</dbReference>
<evidence type="ECO:0000313" key="2">
    <source>
        <dbReference type="EMBL" id="ADI37334.1"/>
    </source>
</evidence>
<sequence length="373" mass="42405">MNELKSVAKLNEAFANRKNQLYAEKDEGKKVFGLFCTFVPVELIHASGSIPVGLCGGKDSTIPSAEEDLPRNLCPLIKSSYGFKKDKACPYFEAADIVIGETTCDGKKKMFEKMEEMVKMHVMHLPHFRDESSRKLWVEEVIKFKELIEEFTGNKITEEKLTEAIALENKERELFYKIYELRANDPTPITGKDALSCFQKSFLLNIHDRIEILTELVAELEERVAKGEGYTGKRILIAGCPMTAGNTKMVDIVEELGAVVVGEETCTGTRKFENFVEGNTIEDIANRYFNITCAVAYKNDRRIERIKELVEEQKVDGVVYYTLQFCHDFNVEGVLIEDALKEAGIPIIRVETDYSESDKEQIKTRLEAFIEMI</sequence>
<dbReference type="eggNOG" id="arCOG04464">
    <property type="taxonomic scope" value="Archaea"/>
</dbReference>
<accession>D7DR57</accession>
<dbReference type="PANTHER" id="PTHR30548">
    <property type="entry name" value="2-HYDROXYGLUTARYL-COA DEHYDRATASE, D-COMPONENT-RELATED"/>
    <property type="match status" value="1"/>
</dbReference>
<dbReference type="NCBIfam" id="NF040772">
    <property type="entry name" value="double_cubane"/>
    <property type="match status" value="1"/>
</dbReference>
<dbReference type="FunCoup" id="D7DR57">
    <property type="interactions" value="1"/>
</dbReference>
<dbReference type="OrthoDB" id="51363at2157"/>
<dbReference type="Gene3D" id="3.40.50.11890">
    <property type="match status" value="1"/>
</dbReference>
<name>D7DR57_METV3</name>
<protein>
    <submittedName>
        <fullName evidence="2">2-hydroxyglutaryl-CoA dehydratase D-component</fullName>
    </submittedName>
</protein>
<gene>
    <name evidence="2" type="ordered locus">Mvol_1679</name>
</gene>
<dbReference type="InParanoid" id="D7DR57"/>
<comment type="similarity">
    <text evidence="1">Belongs to the FldB/FldC dehydratase alpha/beta subunit family.</text>
</comment>
<evidence type="ECO:0000313" key="3">
    <source>
        <dbReference type="Proteomes" id="UP000007722"/>
    </source>
</evidence>
<dbReference type="HOGENOM" id="CLU_053697_1_1_2"/>
<dbReference type="AlphaFoldDB" id="D7DR57"/>
<keyword evidence="3" id="KW-1185">Reference proteome</keyword>
<dbReference type="Gene3D" id="3.40.50.11900">
    <property type="match status" value="1"/>
</dbReference>
<reference evidence="2 3" key="1">
    <citation type="submission" date="2010-05" db="EMBL/GenBank/DDBJ databases">
        <title>Complete sequence of Methanococcus voltae A3.</title>
        <authorList>
            <consortium name="US DOE Joint Genome Institute"/>
            <person name="Lucas S."/>
            <person name="Copeland A."/>
            <person name="Lapidus A."/>
            <person name="Cheng J.-F."/>
            <person name="Bruce D."/>
            <person name="Goodwin L."/>
            <person name="Pitluck S."/>
            <person name="Lowry S."/>
            <person name="Clum A."/>
            <person name="Land M."/>
            <person name="Hauser L."/>
            <person name="Kyrpides N."/>
            <person name="Mikhailova N."/>
            <person name="Whitman W.B."/>
            <person name="Woyke T."/>
        </authorList>
    </citation>
    <scope>NUCLEOTIDE SEQUENCE [LARGE SCALE GENOMIC DNA]</scope>
    <source>
        <strain evidence="3">ATCC BAA-1334 / A3</strain>
    </source>
</reference>
<dbReference type="Pfam" id="PF06050">
    <property type="entry name" value="HGD-D"/>
    <property type="match status" value="1"/>
</dbReference>